<evidence type="ECO:0000256" key="9">
    <source>
        <dbReference type="SAM" id="SignalP"/>
    </source>
</evidence>
<dbReference type="EMBL" id="CP061336">
    <property type="protein sequence ID" value="QNU68640.1"/>
    <property type="molecule type" value="Genomic_DNA"/>
</dbReference>
<organism evidence="10 11">
    <name type="scientific">Ruminiclostridium herbifermentans</name>
    <dbReference type="NCBI Taxonomy" id="2488810"/>
    <lineage>
        <taxon>Bacteria</taxon>
        <taxon>Bacillati</taxon>
        <taxon>Bacillota</taxon>
        <taxon>Clostridia</taxon>
        <taxon>Eubacteriales</taxon>
        <taxon>Oscillospiraceae</taxon>
        <taxon>Ruminiclostridium</taxon>
    </lineage>
</organism>
<evidence type="ECO:0000313" key="11">
    <source>
        <dbReference type="Proteomes" id="UP000306409"/>
    </source>
</evidence>
<dbReference type="Proteomes" id="UP000306409">
    <property type="component" value="Chromosome"/>
</dbReference>
<evidence type="ECO:0000313" key="10">
    <source>
        <dbReference type="EMBL" id="QNU68640.1"/>
    </source>
</evidence>
<evidence type="ECO:0000256" key="6">
    <source>
        <dbReference type="PIRNR" id="PIRNR002854"/>
    </source>
</evidence>
<dbReference type="AlphaFoldDB" id="A0A4U7JKU9"/>
<evidence type="ECO:0000256" key="5">
    <source>
        <dbReference type="ARBA" id="ARBA00023288"/>
    </source>
</evidence>
<sequence length="298" mass="32895">MKKILRISSAIILTLALGLDAVSCGNSNDNKEATNSTKQQAKSSDSQNAENKEIKEIVFGVAPGPYGDMAKLAIQPELEKKGYTVKLIEFSDYVQPNLALGNGEVNVNMFQHSVYLENFAKEHKLELSRVISIPTAGMGIFSKKHKTLSELPEGAVVTLPNDVPNLARALRFLVQENLITLKPDIDLTKASEKDIAENPKKLKFTPAEAAQLPRTLESADIAIINGNYAISSGLSLADAVAKEKLEEPYKNIIAVRTADKDAQFVKDIEEIVRSEAFRTVILDSKNIFKDFDFPEWFK</sequence>
<comment type="subcellular location">
    <subcellularLocation>
        <location evidence="1">Membrane</location>
        <topology evidence="1">Lipid-anchor</topology>
    </subcellularLocation>
</comment>
<keyword evidence="11" id="KW-1185">Reference proteome</keyword>
<evidence type="ECO:0000256" key="2">
    <source>
        <dbReference type="ARBA" id="ARBA00022729"/>
    </source>
</evidence>
<comment type="similarity">
    <text evidence="6">Belongs to the nlpA lipoprotein family.</text>
</comment>
<dbReference type="RefSeq" id="WP_137696129.1">
    <property type="nucleotide sequence ID" value="NZ_CP061336.1"/>
</dbReference>
<keyword evidence="2 9" id="KW-0732">Signal</keyword>
<gene>
    <name evidence="10" type="ORF">EHE19_009690</name>
</gene>
<evidence type="ECO:0000256" key="8">
    <source>
        <dbReference type="SAM" id="MobiDB-lite"/>
    </source>
</evidence>
<protein>
    <recommendedName>
        <fullName evidence="6">Lipoprotein</fullName>
    </recommendedName>
</protein>
<keyword evidence="3" id="KW-0472">Membrane</keyword>
<dbReference type="InterPro" id="IPR004872">
    <property type="entry name" value="Lipoprotein_NlpA"/>
</dbReference>
<keyword evidence="4" id="KW-0564">Palmitate</keyword>
<name>A0A4U7JKU9_9FIRM</name>
<dbReference type="SUPFAM" id="SSF53850">
    <property type="entry name" value="Periplasmic binding protein-like II"/>
    <property type="match status" value="1"/>
</dbReference>
<evidence type="ECO:0000256" key="7">
    <source>
        <dbReference type="PIRSR" id="PIRSR002854-1"/>
    </source>
</evidence>
<dbReference type="PIRSF" id="PIRSF002854">
    <property type="entry name" value="MetQ"/>
    <property type="match status" value="1"/>
</dbReference>
<proteinExistence type="inferred from homology"/>
<feature type="compositionally biased region" description="Polar residues" evidence="8">
    <location>
        <begin position="29"/>
        <end position="49"/>
    </location>
</feature>
<dbReference type="Gene3D" id="3.40.190.10">
    <property type="entry name" value="Periplasmic binding protein-like II"/>
    <property type="match status" value="2"/>
</dbReference>
<dbReference type="Pfam" id="PF03180">
    <property type="entry name" value="Lipoprotein_9"/>
    <property type="match status" value="1"/>
</dbReference>
<evidence type="ECO:0000256" key="1">
    <source>
        <dbReference type="ARBA" id="ARBA00004635"/>
    </source>
</evidence>
<evidence type="ECO:0000256" key="3">
    <source>
        <dbReference type="ARBA" id="ARBA00023136"/>
    </source>
</evidence>
<feature type="lipid moiety-binding region" description="S-diacylglycerol cysteine" evidence="7">
    <location>
        <position position="24"/>
    </location>
</feature>
<dbReference type="PANTHER" id="PTHR30429">
    <property type="entry name" value="D-METHIONINE-BINDING LIPOPROTEIN METQ"/>
    <property type="match status" value="1"/>
</dbReference>
<dbReference type="KEGG" id="rher:EHE19_009690"/>
<feature type="signal peptide" evidence="9">
    <location>
        <begin position="1"/>
        <end position="21"/>
    </location>
</feature>
<evidence type="ECO:0000256" key="4">
    <source>
        <dbReference type="ARBA" id="ARBA00023139"/>
    </source>
</evidence>
<accession>A0A4U7JKU9</accession>
<dbReference type="OrthoDB" id="9812878at2"/>
<reference evidence="10 11" key="1">
    <citation type="submission" date="2020-09" db="EMBL/GenBank/DDBJ databases">
        <title>Characterization and genome sequencing of Ruminiclostridium sp. nov. MA18.</title>
        <authorList>
            <person name="Rettenmaier R."/>
            <person name="Kowollik M.-L."/>
            <person name="Liebl W."/>
            <person name="Zverlov V."/>
        </authorList>
    </citation>
    <scope>NUCLEOTIDE SEQUENCE [LARGE SCALE GENOMIC DNA]</scope>
    <source>
        <strain evidence="10 11">MA18</strain>
    </source>
</reference>
<keyword evidence="5 6" id="KW-0449">Lipoprotein</keyword>
<dbReference type="PANTHER" id="PTHR30429:SF0">
    <property type="entry name" value="METHIONINE-BINDING LIPOPROTEIN METQ"/>
    <property type="match status" value="1"/>
</dbReference>
<feature type="chain" id="PRO_5038948834" description="Lipoprotein" evidence="9">
    <location>
        <begin position="22"/>
        <end position="298"/>
    </location>
</feature>
<dbReference type="GO" id="GO:0016020">
    <property type="term" value="C:membrane"/>
    <property type="evidence" value="ECO:0007669"/>
    <property type="project" value="UniProtKB-SubCell"/>
</dbReference>
<feature type="region of interest" description="Disordered" evidence="8">
    <location>
        <begin position="29"/>
        <end position="50"/>
    </location>
</feature>